<name>A0A261RZS6_9BORD</name>
<dbReference type="CDD" id="cd16328">
    <property type="entry name" value="RseA_N"/>
    <property type="match status" value="1"/>
</dbReference>
<evidence type="ECO:0000256" key="1">
    <source>
        <dbReference type="SAM" id="Phobius"/>
    </source>
</evidence>
<dbReference type="InterPro" id="IPR005572">
    <property type="entry name" value="Anti-sigma_E_RseA_N"/>
</dbReference>
<evidence type="ECO:0000313" key="3">
    <source>
        <dbReference type="EMBL" id="OZI30425.1"/>
    </source>
</evidence>
<protein>
    <recommendedName>
        <fullName evidence="2">Anti sigma-E protein RseA N-terminal domain-containing protein</fullName>
    </recommendedName>
</protein>
<evidence type="ECO:0000313" key="4">
    <source>
        <dbReference type="Proteomes" id="UP000216020"/>
    </source>
</evidence>
<organism evidence="3 4">
    <name type="scientific">Bordetella genomosp. 10</name>
    <dbReference type="NCBI Taxonomy" id="1416804"/>
    <lineage>
        <taxon>Bacteria</taxon>
        <taxon>Pseudomonadati</taxon>
        <taxon>Pseudomonadota</taxon>
        <taxon>Betaproteobacteria</taxon>
        <taxon>Burkholderiales</taxon>
        <taxon>Alcaligenaceae</taxon>
        <taxon>Bordetella</taxon>
    </lineage>
</organism>
<feature type="transmembrane region" description="Helical" evidence="1">
    <location>
        <begin position="96"/>
        <end position="116"/>
    </location>
</feature>
<sequence length="174" mass="18666">MQHTDPSELSEEELSWEASVSAWMDGEGFEEWLDGLEVAEGRETWDTYHLIGDVMRNPELAITPSPGFSARLSAALDNELTIVAAPRKRRFARPSWRLGLSGAAMAAAVASVVWVAQPLLGGGTPSQETRVIADATPAASSAEEPVLSDYLEAHMQMAGPSAIRQVSFDLGAGR</sequence>
<dbReference type="RefSeq" id="WP_179284121.1">
    <property type="nucleotide sequence ID" value="NZ_NEVM01000005.1"/>
</dbReference>
<dbReference type="Gene3D" id="1.10.10.880">
    <property type="entry name" value="Anti sigma-E protein RseA, N-terminal domain"/>
    <property type="match status" value="1"/>
</dbReference>
<accession>A0A261RZS6</accession>
<dbReference type="PANTHER" id="PTHR38104:SF1">
    <property type="entry name" value="ANTI-SIGMA-E FACTOR RSEA"/>
    <property type="match status" value="1"/>
</dbReference>
<proteinExistence type="predicted"/>
<gene>
    <name evidence="3" type="ORF">CAL29_20555</name>
</gene>
<keyword evidence="1" id="KW-1133">Transmembrane helix</keyword>
<dbReference type="GO" id="GO:0016989">
    <property type="term" value="F:sigma factor antagonist activity"/>
    <property type="evidence" value="ECO:0007669"/>
    <property type="project" value="InterPro"/>
</dbReference>
<comment type="caution">
    <text evidence="3">The sequence shown here is derived from an EMBL/GenBank/DDBJ whole genome shotgun (WGS) entry which is preliminary data.</text>
</comment>
<dbReference type="Pfam" id="PF03872">
    <property type="entry name" value="RseA_N"/>
    <property type="match status" value="1"/>
</dbReference>
<dbReference type="PANTHER" id="PTHR38104">
    <property type="match status" value="1"/>
</dbReference>
<feature type="domain" description="Anti sigma-E protein RseA N-terminal" evidence="2">
    <location>
        <begin position="19"/>
        <end position="86"/>
    </location>
</feature>
<dbReference type="InterPro" id="IPR052383">
    <property type="entry name" value="Anti-sigma-E_RseA-like"/>
</dbReference>
<keyword evidence="1" id="KW-0472">Membrane</keyword>
<reference evidence="4" key="1">
    <citation type="submission" date="2017-05" db="EMBL/GenBank/DDBJ databases">
        <title>Complete and WGS of Bordetella genogroups.</title>
        <authorList>
            <person name="Spilker T."/>
            <person name="Lipuma J."/>
        </authorList>
    </citation>
    <scope>NUCLEOTIDE SEQUENCE [LARGE SCALE GENOMIC DNA]</scope>
    <source>
        <strain evidence="4">AU16122</strain>
    </source>
</reference>
<dbReference type="InterPro" id="IPR036147">
    <property type="entry name" value="Anti-sigma_E_RseA_N_sf"/>
</dbReference>
<dbReference type="AlphaFoldDB" id="A0A261RZS6"/>
<keyword evidence="4" id="KW-1185">Reference proteome</keyword>
<evidence type="ECO:0000259" key="2">
    <source>
        <dbReference type="Pfam" id="PF03872"/>
    </source>
</evidence>
<dbReference type="SUPFAM" id="SSF89069">
    <property type="entry name" value="N-terminal, cytoplasmic domain of anti-sigmaE factor RseA"/>
    <property type="match status" value="1"/>
</dbReference>
<dbReference type="Proteomes" id="UP000216020">
    <property type="component" value="Unassembled WGS sequence"/>
</dbReference>
<dbReference type="EMBL" id="NEVM01000005">
    <property type="protein sequence ID" value="OZI30425.1"/>
    <property type="molecule type" value="Genomic_DNA"/>
</dbReference>
<keyword evidence="1" id="KW-0812">Transmembrane</keyword>